<proteinExistence type="predicted"/>
<dbReference type="InterPro" id="IPR045584">
    <property type="entry name" value="Pilin-like"/>
</dbReference>
<gene>
    <name evidence="3" type="ORF">FAZ69_08270</name>
</gene>
<evidence type="ECO:0000313" key="4">
    <source>
        <dbReference type="Proteomes" id="UP000305539"/>
    </source>
</evidence>
<dbReference type="RefSeq" id="WP_136893466.1">
    <property type="nucleotide sequence ID" value="NZ_SWJE01000004.1"/>
</dbReference>
<accession>A0A4U1I9H1</accession>
<evidence type="ECO:0000259" key="2">
    <source>
        <dbReference type="Pfam" id="PF08805"/>
    </source>
</evidence>
<dbReference type="Gene3D" id="3.30.1690.10">
    <property type="entry name" value="TcpA-like pilin"/>
    <property type="match status" value="1"/>
</dbReference>
<feature type="transmembrane region" description="Helical" evidence="1">
    <location>
        <begin position="12"/>
        <end position="30"/>
    </location>
</feature>
<dbReference type="AlphaFoldDB" id="A0A4U1I9H1"/>
<keyword evidence="1" id="KW-0472">Membrane</keyword>
<dbReference type="Proteomes" id="UP000305539">
    <property type="component" value="Unassembled WGS sequence"/>
</dbReference>
<evidence type="ECO:0000313" key="3">
    <source>
        <dbReference type="EMBL" id="TKC90136.1"/>
    </source>
</evidence>
<dbReference type="EMBL" id="SWJE01000004">
    <property type="protein sequence ID" value="TKC90136.1"/>
    <property type="molecule type" value="Genomic_DNA"/>
</dbReference>
<dbReference type="Pfam" id="PF08805">
    <property type="entry name" value="PilS"/>
    <property type="match status" value="1"/>
</dbReference>
<evidence type="ECO:0000256" key="1">
    <source>
        <dbReference type="SAM" id="Phobius"/>
    </source>
</evidence>
<keyword evidence="1" id="KW-1133">Transmembrane helix</keyword>
<dbReference type="InterPro" id="IPR014911">
    <property type="entry name" value="PilS_N"/>
</dbReference>
<comment type="caution">
    <text evidence="3">The sequence shown here is derived from an EMBL/GenBank/DDBJ whole genome shotgun (WGS) entry which is preliminary data.</text>
</comment>
<protein>
    <recommendedName>
        <fullName evidence="2">Type 4 secretion system PilS N-terminal domain-containing protein</fullName>
    </recommendedName>
</protein>
<name>A0A4U1I9H1_9BURK</name>
<feature type="domain" description="Type 4 secretion system PilS N-terminal" evidence="2">
    <location>
        <begin position="33"/>
        <end position="158"/>
    </location>
</feature>
<dbReference type="SUPFAM" id="SSF54523">
    <property type="entry name" value="Pili subunits"/>
    <property type="match status" value="1"/>
</dbReference>
<organism evidence="3 4">
    <name type="scientific">Trinickia terrae</name>
    <dbReference type="NCBI Taxonomy" id="2571161"/>
    <lineage>
        <taxon>Bacteria</taxon>
        <taxon>Pseudomonadati</taxon>
        <taxon>Pseudomonadota</taxon>
        <taxon>Betaproteobacteria</taxon>
        <taxon>Burkholderiales</taxon>
        <taxon>Burkholderiaceae</taxon>
        <taxon>Trinickia</taxon>
    </lineage>
</organism>
<reference evidence="3 4" key="1">
    <citation type="submission" date="2019-04" db="EMBL/GenBank/DDBJ databases">
        <title>Trinickia sp. 7GSK02, isolated from subtropical forest soil.</title>
        <authorList>
            <person name="Gao Z.-H."/>
            <person name="Qiu L.-H."/>
        </authorList>
    </citation>
    <scope>NUCLEOTIDE SEQUENCE [LARGE SCALE GENOMIC DNA]</scope>
    <source>
        <strain evidence="3 4">7GSK02</strain>
    </source>
</reference>
<sequence length="161" mass="16934">MDEIMGSWFKYLVRLLGIASVVIILVAIFHKNKAETEVANLTQLATNIANTYTGQTAFSSITTAIAAQLAPSNMVTGATLINQWGGTVTVAVNAANPSQFNIVENSVPSDGCVDMANKATNYVTMTLNGTTYSQTSPLDAGTAVTACNSATTQTITYVYGH</sequence>
<keyword evidence="1" id="KW-0812">Transmembrane</keyword>
<dbReference type="OrthoDB" id="9131175at2"/>
<keyword evidence="4" id="KW-1185">Reference proteome</keyword>